<feature type="non-terminal residue" evidence="2">
    <location>
        <position position="291"/>
    </location>
</feature>
<dbReference type="Proteomes" id="UP001190700">
    <property type="component" value="Unassembled WGS sequence"/>
</dbReference>
<accession>A0AAE0GRS5</accession>
<dbReference type="PANTHER" id="PTHR34403:SF16">
    <property type="entry name" value="GLYCINE, ALANINE AND ASPARAGINE-RICH PROTEIN-LIKE"/>
    <property type="match status" value="1"/>
</dbReference>
<organism evidence="2 3">
    <name type="scientific">Cymbomonas tetramitiformis</name>
    <dbReference type="NCBI Taxonomy" id="36881"/>
    <lineage>
        <taxon>Eukaryota</taxon>
        <taxon>Viridiplantae</taxon>
        <taxon>Chlorophyta</taxon>
        <taxon>Pyramimonadophyceae</taxon>
        <taxon>Pyramimonadales</taxon>
        <taxon>Pyramimonadaceae</taxon>
        <taxon>Cymbomonas</taxon>
    </lineage>
</organism>
<feature type="coiled-coil region" evidence="1">
    <location>
        <begin position="224"/>
        <end position="252"/>
    </location>
</feature>
<evidence type="ECO:0000313" key="3">
    <source>
        <dbReference type="Proteomes" id="UP001190700"/>
    </source>
</evidence>
<keyword evidence="3" id="KW-1185">Reference proteome</keyword>
<dbReference type="AlphaFoldDB" id="A0AAE0GRS5"/>
<dbReference type="PANTHER" id="PTHR34403">
    <property type="entry name" value="TOL-PAL SYSTEM PROTEIN TOLA"/>
    <property type="match status" value="1"/>
</dbReference>
<evidence type="ECO:0000256" key="1">
    <source>
        <dbReference type="SAM" id="Coils"/>
    </source>
</evidence>
<name>A0AAE0GRS5_9CHLO</name>
<evidence type="ECO:0000313" key="2">
    <source>
        <dbReference type="EMBL" id="KAK3283210.1"/>
    </source>
</evidence>
<reference evidence="2 3" key="1">
    <citation type="journal article" date="2015" name="Genome Biol. Evol.">
        <title>Comparative Genomics of a Bacterivorous Green Alga Reveals Evolutionary Causalities and Consequences of Phago-Mixotrophic Mode of Nutrition.</title>
        <authorList>
            <person name="Burns J.A."/>
            <person name="Paasch A."/>
            <person name="Narechania A."/>
            <person name="Kim E."/>
        </authorList>
    </citation>
    <scope>NUCLEOTIDE SEQUENCE [LARGE SCALE GENOMIC DNA]</scope>
    <source>
        <strain evidence="2 3">PLY_AMNH</strain>
    </source>
</reference>
<sequence>MVFVHGSAIHVHLLQTIRAVFFEFGIHRRRTVDHHVAGDDLSVRASAIFCLDLGNHRPARDANKVRAGVSAHRCSQPAHVGVVLLQMLELEYAAERSIRNVFVVKVGFESARDIGGVNLGIAAGCEARRSHSPRRSHWRAVVDAAAAGSEAGAKAEAETEAEAKAEAETEGEVMAKAEAETVAEAETEAEVMAKAEAETVAEAETEAEVMAKAEAETKAEAVTVADAEAKAKAEAKAEAETEAEVMAKAEAETKAEAVTVAEAEAKAEAEARVEARAEVKVAVVDSTNDAE</sequence>
<dbReference type="EMBL" id="LGRX02002973">
    <property type="protein sequence ID" value="KAK3283210.1"/>
    <property type="molecule type" value="Genomic_DNA"/>
</dbReference>
<keyword evidence="1" id="KW-0175">Coiled coil</keyword>
<gene>
    <name evidence="2" type="ORF">CYMTET_9083</name>
</gene>
<comment type="caution">
    <text evidence="2">The sequence shown here is derived from an EMBL/GenBank/DDBJ whole genome shotgun (WGS) entry which is preliminary data.</text>
</comment>
<protein>
    <submittedName>
        <fullName evidence="2">Uncharacterized protein</fullName>
    </submittedName>
</protein>
<proteinExistence type="predicted"/>
<dbReference type="InterPro" id="IPR050972">
    <property type="entry name" value="SDr-like"/>
</dbReference>